<organism evidence="3 4">
    <name type="scientific">Paramuricea clavata</name>
    <name type="common">Red gorgonian</name>
    <name type="synonym">Violescent sea-whip</name>
    <dbReference type="NCBI Taxonomy" id="317549"/>
    <lineage>
        <taxon>Eukaryota</taxon>
        <taxon>Metazoa</taxon>
        <taxon>Cnidaria</taxon>
        <taxon>Anthozoa</taxon>
        <taxon>Octocorallia</taxon>
        <taxon>Malacalcyonacea</taxon>
        <taxon>Plexauridae</taxon>
        <taxon>Paramuricea</taxon>
    </lineage>
</organism>
<comment type="caution">
    <text evidence="3">The sequence shown here is derived from an EMBL/GenBank/DDBJ whole genome shotgun (WGS) entry which is preliminary data.</text>
</comment>
<dbReference type="Proteomes" id="UP001152795">
    <property type="component" value="Unassembled WGS sequence"/>
</dbReference>
<feature type="compositionally biased region" description="Polar residues" evidence="2">
    <location>
        <begin position="327"/>
        <end position="340"/>
    </location>
</feature>
<feature type="compositionally biased region" description="Polar residues" evidence="2">
    <location>
        <begin position="362"/>
        <end position="377"/>
    </location>
</feature>
<evidence type="ECO:0000313" key="3">
    <source>
        <dbReference type="EMBL" id="CAB3987673.1"/>
    </source>
</evidence>
<feature type="region of interest" description="Disordered" evidence="2">
    <location>
        <begin position="320"/>
        <end position="386"/>
    </location>
</feature>
<keyword evidence="1" id="KW-0175">Coiled coil</keyword>
<dbReference type="AlphaFoldDB" id="A0A6S7G9V2"/>
<dbReference type="OrthoDB" id="10468085at2759"/>
<dbReference type="EMBL" id="CACRXK020001215">
    <property type="protein sequence ID" value="CAB3987673.1"/>
    <property type="molecule type" value="Genomic_DNA"/>
</dbReference>
<evidence type="ECO:0000256" key="2">
    <source>
        <dbReference type="SAM" id="MobiDB-lite"/>
    </source>
</evidence>
<evidence type="ECO:0000313" key="4">
    <source>
        <dbReference type="Proteomes" id="UP001152795"/>
    </source>
</evidence>
<protein>
    <submittedName>
        <fullName evidence="3">Uncharacterized protein</fullName>
    </submittedName>
</protein>
<reference evidence="3" key="1">
    <citation type="submission" date="2020-04" db="EMBL/GenBank/DDBJ databases">
        <authorList>
            <person name="Alioto T."/>
            <person name="Alioto T."/>
            <person name="Gomez Garrido J."/>
        </authorList>
    </citation>
    <scope>NUCLEOTIDE SEQUENCE</scope>
    <source>
        <strain evidence="3">A484AB</strain>
    </source>
</reference>
<evidence type="ECO:0000256" key="1">
    <source>
        <dbReference type="SAM" id="Coils"/>
    </source>
</evidence>
<name>A0A6S7G9V2_PARCT</name>
<sequence length="524" mass="59018">MANRQTGGKSGKRIKADHQNLEQNQFGLKEAYTVLQRDFLELKKAYIGNEQQLVGMQEQCFILQQAYEELQKNSQDQQAKLVEKLEKGYDAYNEKFTRVEELEEKLDKCNKMHNENQVKAEFLQDQINQLTFQRQVFEEAVKISLANVGLSLLIVNGNFEINILDYKKVKQLAGYRDDCSTTSRAANSKKVAELEHENAFLQQALLSLKDYSEKQRDELTKTTDMLQKKSEECLNLNKGSQKQGDKGTILVETKALEKIVSGLSEMSDFVVELKKTICNQNSWIAMLVEALDEYRKSQISKDDKNKTAIANVSTPINKLPVVGRASHSGTSGCEQNSVTGRKNKSKKKTKNPGHQVNDKSSDNCSNTASGNTGSLPGNKTRHPSGAVQISSEIGDQTLEEFEGYIVVPSGERSAFEHAKIAANHFPASFSSLQTETKVPINREPKSLQQELHQISSVSISDRRKTCERYETDSPGTFPRGIVNDTSIQEQGATNNDMCPMCNKIFEKNCDLEQRRSHINRHFED</sequence>
<gene>
    <name evidence="3" type="ORF">PACLA_8A024471</name>
</gene>
<proteinExistence type="predicted"/>
<feature type="coiled-coil region" evidence="1">
    <location>
        <begin position="53"/>
        <end position="140"/>
    </location>
</feature>
<keyword evidence="4" id="KW-1185">Reference proteome</keyword>
<accession>A0A6S7G9V2</accession>
<feature type="compositionally biased region" description="Basic residues" evidence="2">
    <location>
        <begin position="341"/>
        <end position="351"/>
    </location>
</feature>